<dbReference type="HOGENOM" id="CLU_050192_0_1_6"/>
<dbReference type="InterPro" id="IPR012373">
    <property type="entry name" value="Ferrdict_sens_TM"/>
</dbReference>
<evidence type="ECO:0000313" key="3">
    <source>
        <dbReference type="EMBL" id="ACO80617.1"/>
    </source>
</evidence>
<keyword evidence="4" id="KW-1185">Reference proteome</keyword>
<organism evidence="3 4">
    <name type="scientific">Azotobacter vinelandii (strain DJ / ATCC BAA-1303)</name>
    <dbReference type="NCBI Taxonomy" id="322710"/>
    <lineage>
        <taxon>Bacteria</taxon>
        <taxon>Pseudomonadati</taxon>
        <taxon>Pseudomonadota</taxon>
        <taxon>Gammaproteobacteria</taxon>
        <taxon>Pseudomonadales</taxon>
        <taxon>Pseudomonadaceae</taxon>
        <taxon>Azotobacter</taxon>
    </lineage>
</organism>
<dbReference type="STRING" id="322710.Avin_45010"/>
<dbReference type="PANTHER" id="PTHR30273">
    <property type="entry name" value="PERIPLASMIC SIGNAL SENSOR AND SIGMA FACTOR ACTIVATOR FECR-RELATED"/>
    <property type="match status" value="1"/>
</dbReference>
<dbReference type="AlphaFoldDB" id="C1DGX1"/>
<evidence type="ECO:0000259" key="1">
    <source>
        <dbReference type="Pfam" id="PF04773"/>
    </source>
</evidence>
<evidence type="ECO:0000313" key="4">
    <source>
        <dbReference type="Proteomes" id="UP000002424"/>
    </source>
</evidence>
<name>C1DGX1_AZOVD</name>
<dbReference type="Pfam" id="PF04773">
    <property type="entry name" value="FecR"/>
    <property type="match status" value="1"/>
</dbReference>
<dbReference type="Gene3D" id="3.55.50.30">
    <property type="match status" value="1"/>
</dbReference>
<sequence length="311" mass="35140">MPALPDDELDQPLPPLIEEALQWLVRLHAGDAADNDWLAYEQWCRSSPEHRSAALVAERLWQELGSVLRRPPRRIVPIVGALLALGLGLVLSWQGHERGWMADYRTAMGEHRHLELADGSQLELAPETRLDLDFDARRRTLRLYTGELYVRVASDPARPFLVEAADGSIRALGTGFDVRRDGSRVRLVVTEHAVRVSRGDERIDVQAGQSLEYGEHGLSAPVAVDIDSATAWRRHRLLFDGQPLGEVLDALSRYQPGLLLVRDERLRRLPVTGLFDTRDPDALLELLERSLPIRVRRLPWVTLIEPDDSRP</sequence>
<dbReference type="InterPro" id="IPR032623">
    <property type="entry name" value="FecR_N"/>
</dbReference>
<feature type="domain" description="FecR protein" evidence="1">
    <location>
        <begin position="103"/>
        <end position="194"/>
    </location>
</feature>
<dbReference type="GeneID" id="88187388"/>
<dbReference type="OrthoDB" id="9771237at2"/>
<proteinExistence type="predicted"/>
<dbReference type="PIRSF" id="PIRSF018266">
    <property type="entry name" value="FecR"/>
    <property type="match status" value="1"/>
</dbReference>
<feature type="domain" description="FecR N-terminal" evidence="2">
    <location>
        <begin position="18"/>
        <end position="60"/>
    </location>
</feature>
<reference evidence="3 4" key="1">
    <citation type="journal article" date="2009" name="J. Bacteriol.">
        <title>Genome sequence of Azotobacter vinelandii, an obligate aerobe specialized to support diverse anaerobic metabolic processes.</title>
        <authorList>
            <person name="Setubal J.C."/>
            <person name="dos Santos P."/>
            <person name="Goldman B.S."/>
            <person name="Ertesvag H."/>
            <person name="Espin G."/>
            <person name="Rubio L.M."/>
            <person name="Valla S."/>
            <person name="Almeida N.F."/>
            <person name="Balasubramanian D."/>
            <person name="Cromes L."/>
            <person name="Curatti L."/>
            <person name="Du Z."/>
            <person name="Godsy E."/>
            <person name="Goodner B."/>
            <person name="Hellner-Burris K."/>
            <person name="Hernandez J.A."/>
            <person name="Houmiel K."/>
            <person name="Imperial J."/>
            <person name="Kennedy C."/>
            <person name="Larson T.J."/>
            <person name="Latreille P."/>
            <person name="Ligon L.S."/>
            <person name="Lu J."/>
            <person name="Maerk M."/>
            <person name="Miller N.M."/>
            <person name="Norton S."/>
            <person name="O'Carroll I.P."/>
            <person name="Paulsen I."/>
            <person name="Raulfs E.C."/>
            <person name="Roemer R."/>
            <person name="Rosser J."/>
            <person name="Segura D."/>
            <person name="Slater S."/>
            <person name="Stricklin S.L."/>
            <person name="Studholme D.J."/>
            <person name="Sun J."/>
            <person name="Viana C.J."/>
            <person name="Wallin E."/>
            <person name="Wang B."/>
            <person name="Wheeler C."/>
            <person name="Zhu H."/>
            <person name="Dean D.R."/>
            <person name="Dixon R."/>
            <person name="Wood D."/>
        </authorList>
    </citation>
    <scope>NUCLEOTIDE SEQUENCE [LARGE SCALE GENOMIC DNA]</scope>
    <source>
        <strain evidence="4">DJ / ATCC BAA-1303</strain>
    </source>
</reference>
<dbReference type="PANTHER" id="PTHR30273:SF2">
    <property type="entry name" value="PROTEIN FECR"/>
    <property type="match status" value="1"/>
</dbReference>
<accession>C1DGX1</accession>
<dbReference type="GO" id="GO:0016989">
    <property type="term" value="F:sigma factor antagonist activity"/>
    <property type="evidence" value="ECO:0007669"/>
    <property type="project" value="TreeGrafter"/>
</dbReference>
<dbReference type="InterPro" id="IPR006860">
    <property type="entry name" value="FecR"/>
</dbReference>
<protein>
    <submittedName>
        <fullName evidence="3">Anti-sigma factor, FecR-like protein</fullName>
    </submittedName>
</protein>
<dbReference type="RefSeq" id="WP_012702984.1">
    <property type="nucleotide sequence ID" value="NC_012560.1"/>
</dbReference>
<evidence type="ECO:0000259" key="2">
    <source>
        <dbReference type="Pfam" id="PF16220"/>
    </source>
</evidence>
<gene>
    <name evidence="3" type="ordered locus">Avin_45010</name>
</gene>
<dbReference type="eggNOG" id="COG3712">
    <property type="taxonomic scope" value="Bacteria"/>
</dbReference>
<dbReference type="Gene3D" id="2.60.120.1440">
    <property type="match status" value="1"/>
</dbReference>
<dbReference type="EnsemblBacteria" id="ACO80617">
    <property type="protein sequence ID" value="ACO80617"/>
    <property type="gene ID" value="Avin_45010"/>
</dbReference>
<dbReference type="KEGG" id="avn:Avin_45010"/>
<dbReference type="Proteomes" id="UP000002424">
    <property type="component" value="Chromosome"/>
</dbReference>
<dbReference type="EMBL" id="CP001157">
    <property type="protein sequence ID" value="ACO80617.1"/>
    <property type="molecule type" value="Genomic_DNA"/>
</dbReference>
<dbReference type="Pfam" id="PF16220">
    <property type="entry name" value="DUF4880"/>
    <property type="match status" value="1"/>
</dbReference>